<sequence>MKKLFLTTLSLCCMAAFAANAEMKAGNLVIWGGNPGEGRQALENIGKQFEADTGVHVTVEHPKNMEEIYPMEASNGGGPDIIMYAHDRFGGYAKAGLLAEVNTSQEFKDKISSFAWDAVKYNGKLIGYPMSIEALTLIYNKKLVSTPPKTWEEIPALNQKLQKNGKKAIIWNLAEPYFSWPLIASAGGYAFKPTKDGYDINDVGVNNKGSVSGLSFIVAMIKSGALNPDTDYPLAESSFIKGESAMTINGPWSWANIEKSGIDYGVTTIPTFQGKPAKPFVGVVSIGINAASPNKDLATEFIEHYLLTDKGLEMLNKANPLGAVALKSYQEQLNKDPRIQATMLSAQNGDVMPNIPQMGGFWYAEKAAIINAINQKQTPQEALDAAAQRIKSANK</sequence>
<evidence type="ECO:0000256" key="3">
    <source>
        <dbReference type="ARBA" id="ARBA00022597"/>
    </source>
</evidence>
<keyword evidence="2 5" id="KW-0813">Transport</keyword>
<dbReference type="NCBIfam" id="NF007011">
    <property type="entry name" value="PRK09474.1"/>
    <property type="match status" value="1"/>
</dbReference>
<evidence type="ECO:0000313" key="7">
    <source>
        <dbReference type="Proteomes" id="UP001205357"/>
    </source>
</evidence>
<comment type="function">
    <text evidence="5">Part of the ABC transporter complex MalEFGK involved in maltose/maltodextrin import. Binds maltose and higher maltodextrins.</text>
</comment>
<comment type="subcellular location">
    <subcellularLocation>
        <location evidence="5">Periplasm</location>
    </subcellularLocation>
</comment>
<proteinExistence type="inferred from homology"/>
<protein>
    <recommendedName>
        <fullName evidence="5">Maltodextrin-binding protein</fullName>
    </recommendedName>
</protein>
<dbReference type="RefSeq" id="WP_258990184.1">
    <property type="nucleotide sequence ID" value="NZ_JALIGE010000076.1"/>
</dbReference>
<gene>
    <name evidence="6" type="primary">malE</name>
    <name evidence="6" type="ORF">MUU47_21500</name>
</gene>
<dbReference type="PANTHER" id="PTHR30061:SF50">
    <property type="entry name" value="MALTOSE_MALTODEXTRIN-BINDING PERIPLASMIC PROTEIN"/>
    <property type="match status" value="1"/>
</dbReference>
<dbReference type="Pfam" id="PF01547">
    <property type="entry name" value="SBP_bac_1"/>
    <property type="match status" value="1"/>
</dbReference>
<keyword evidence="5" id="KW-0574">Periplasm</keyword>
<organism evidence="6 7">
    <name type="scientific">Scandinavium hiltneri</name>
    <dbReference type="NCBI Taxonomy" id="2926519"/>
    <lineage>
        <taxon>Bacteria</taxon>
        <taxon>Pseudomonadati</taxon>
        <taxon>Pseudomonadota</taxon>
        <taxon>Gammaproteobacteria</taxon>
        <taxon>Enterobacterales</taxon>
        <taxon>Enterobacteriaceae</taxon>
        <taxon>Scandinavium</taxon>
    </lineage>
</organism>
<evidence type="ECO:0000313" key="6">
    <source>
        <dbReference type="EMBL" id="MCS2163651.1"/>
    </source>
</evidence>
<dbReference type="InterPro" id="IPR006060">
    <property type="entry name" value="Maltose/Cyclodextrin-bd"/>
</dbReference>
<keyword evidence="4 5" id="KW-0732">Signal</keyword>
<comment type="caution">
    <text evidence="6">The sequence shown here is derived from an EMBL/GenBank/DDBJ whole genome shotgun (WGS) entry which is preliminary data.</text>
</comment>
<dbReference type="SUPFAM" id="SSF53850">
    <property type="entry name" value="Periplasmic binding protein-like II"/>
    <property type="match status" value="1"/>
</dbReference>
<dbReference type="PANTHER" id="PTHR30061">
    <property type="entry name" value="MALTOSE-BINDING PERIPLASMIC PROTEIN"/>
    <property type="match status" value="1"/>
</dbReference>
<evidence type="ECO:0000256" key="5">
    <source>
        <dbReference type="RuleBase" id="RU365005"/>
    </source>
</evidence>
<keyword evidence="3 5" id="KW-0762">Sugar transport</keyword>
<comment type="similarity">
    <text evidence="1 5">Belongs to the bacterial solute-binding protein 1 family.</text>
</comment>
<feature type="signal peptide" evidence="5">
    <location>
        <begin position="1"/>
        <end position="18"/>
    </location>
</feature>
<accession>A0ABT2E6Y6</accession>
<dbReference type="InterPro" id="IPR006059">
    <property type="entry name" value="SBP"/>
</dbReference>
<dbReference type="PRINTS" id="PR00181">
    <property type="entry name" value="MALTOSEBP"/>
</dbReference>
<evidence type="ECO:0000256" key="4">
    <source>
        <dbReference type="ARBA" id="ARBA00022729"/>
    </source>
</evidence>
<evidence type="ECO:0000256" key="2">
    <source>
        <dbReference type="ARBA" id="ARBA00022448"/>
    </source>
</evidence>
<reference evidence="6 7" key="1">
    <citation type="submission" date="2022-04" db="EMBL/GenBank/DDBJ databases">
        <title>Proposal of a three novel species of Scandinavium, Scandinavium hiltneri, Scandinavium manionii, Scandinavium tedordense.</title>
        <authorList>
            <person name="Maddock D.W."/>
            <person name="Brady C.L."/>
            <person name="Denman S."/>
            <person name="Arnold D."/>
        </authorList>
    </citation>
    <scope>NUCLEOTIDE SEQUENCE [LARGE SCALE GENOMIC DNA]</scope>
    <source>
        <strain evidence="6 7">H11S7</strain>
    </source>
</reference>
<feature type="chain" id="PRO_5044983283" description="Maltodextrin-binding protein" evidence="5">
    <location>
        <begin position="19"/>
        <end position="395"/>
    </location>
</feature>
<name>A0ABT2E6Y6_9ENTR</name>
<keyword evidence="7" id="KW-1185">Reference proteome</keyword>
<dbReference type="EMBL" id="JALIGE010000076">
    <property type="protein sequence ID" value="MCS2163651.1"/>
    <property type="molecule type" value="Genomic_DNA"/>
</dbReference>
<dbReference type="Gene3D" id="3.40.190.10">
    <property type="entry name" value="Periplasmic binding protein-like II"/>
    <property type="match status" value="2"/>
</dbReference>
<dbReference type="Proteomes" id="UP001205357">
    <property type="component" value="Unassembled WGS sequence"/>
</dbReference>
<evidence type="ECO:0000256" key="1">
    <source>
        <dbReference type="ARBA" id="ARBA00008520"/>
    </source>
</evidence>